<dbReference type="InterPro" id="IPR011009">
    <property type="entry name" value="Kinase-like_dom_sf"/>
</dbReference>
<feature type="domain" description="Phorbol-ester/DAG-type" evidence="23">
    <location>
        <begin position="568"/>
        <end position="618"/>
    </location>
</feature>
<comment type="catalytic activity">
    <reaction evidence="16">
        <text>L-threonyl-[protein] + ATP = O-phospho-L-threonyl-[protein] + ADP + H(+)</text>
        <dbReference type="Rhea" id="RHEA:46608"/>
        <dbReference type="Rhea" id="RHEA-COMP:11060"/>
        <dbReference type="Rhea" id="RHEA-COMP:11605"/>
        <dbReference type="ChEBI" id="CHEBI:15378"/>
        <dbReference type="ChEBI" id="CHEBI:30013"/>
        <dbReference type="ChEBI" id="CHEBI:30616"/>
        <dbReference type="ChEBI" id="CHEBI:61977"/>
        <dbReference type="ChEBI" id="CHEBI:456216"/>
        <dbReference type="EC" id="2.7.11.1"/>
    </reaction>
</comment>
<dbReference type="InterPro" id="IPR011993">
    <property type="entry name" value="PH-like_dom_sf"/>
</dbReference>
<evidence type="ECO:0000256" key="7">
    <source>
        <dbReference type="ARBA" id="ARBA00022679"/>
    </source>
</evidence>
<comment type="similarity">
    <text evidence="18">Belongs to the protein kinase superfamily. Tyr protein kinase family.</text>
</comment>
<organism evidence="26">
    <name type="scientific">Musca domestica</name>
    <name type="common">House fly</name>
    <dbReference type="NCBI Taxonomy" id="7370"/>
    <lineage>
        <taxon>Eukaryota</taxon>
        <taxon>Metazoa</taxon>
        <taxon>Ecdysozoa</taxon>
        <taxon>Arthropoda</taxon>
        <taxon>Hexapoda</taxon>
        <taxon>Insecta</taxon>
        <taxon>Pterygota</taxon>
        <taxon>Neoptera</taxon>
        <taxon>Endopterygota</taxon>
        <taxon>Diptera</taxon>
        <taxon>Brachycera</taxon>
        <taxon>Muscomorpha</taxon>
        <taxon>Muscoidea</taxon>
        <taxon>Muscidae</taxon>
        <taxon>Musca</taxon>
    </lineage>
</organism>
<dbReference type="InterPro" id="IPR049587">
    <property type="entry name" value="TNK-like_SAM"/>
</dbReference>
<evidence type="ECO:0000256" key="2">
    <source>
        <dbReference type="ARBA" id="ARBA00004132"/>
    </source>
</evidence>
<dbReference type="VEuPathDB" id="VectorBase:MDOMA2_005136"/>
<keyword evidence="10 26" id="KW-0418">Kinase</keyword>
<feature type="region of interest" description="Disordered" evidence="20">
    <location>
        <begin position="528"/>
        <end position="567"/>
    </location>
</feature>
<dbReference type="PRINTS" id="PR00109">
    <property type="entry name" value="TYRKINASE"/>
</dbReference>
<evidence type="ECO:0000313" key="26">
    <source>
        <dbReference type="EMBL" id="AFP60340.1"/>
    </source>
</evidence>
<dbReference type="InterPro" id="IPR020635">
    <property type="entry name" value="Tyr_kinase_cat_dom"/>
</dbReference>
<evidence type="ECO:0000256" key="1">
    <source>
        <dbReference type="ARBA" id="ARBA00001946"/>
    </source>
</evidence>
<proteinExistence type="evidence at transcript level"/>
<keyword evidence="13" id="KW-0460">Magnesium</keyword>
<evidence type="ECO:0000256" key="3">
    <source>
        <dbReference type="ARBA" id="ARBA00022443"/>
    </source>
</evidence>
<feature type="compositionally biased region" description="Low complexity" evidence="20">
    <location>
        <begin position="553"/>
        <end position="563"/>
    </location>
</feature>
<dbReference type="Pfam" id="PF07714">
    <property type="entry name" value="PK_Tyr_Ser-Thr"/>
    <property type="match status" value="1"/>
</dbReference>
<evidence type="ECO:0000256" key="14">
    <source>
        <dbReference type="ARBA" id="ARBA00023137"/>
    </source>
</evidence>
<dbReference type="SUPFAM" id="SSF56112">
    <property type="entry name" value="Protein kinase-like (PK-like)"/>
    <property type="match status" value="1"/>
</dbReference>
<dbReference type="InterPro" id="IPR055175">
    <property type="entry name" value="ACK/TNK-like_SAM"/>
</dbReference>
<dbReference type="PROSITE" id="PS50081">
    <property type="entry name" value="ZF_DAG_PE_2"/>
    <property type="match status" value="1"/>
</dbReference>
<feature type="compositionally biased region" description="Polar residues" evidence="20">
    <location>
        <begin position="1231"/>
        <end position="1242"/>
    </location>
</feature>
<evidence type="ECO:0000256" key="4">
    <source>
        <dbReference type="ARBA" id="ARBA00022490"/>
    </source>
</evidence>
<keyword evidence="11" id="KW-0862">Zinc</keyword>
<dbReference type="EMBL" id="KA645711">
    <property type="protein sequence ID" value="AFP60340.1"/>
    <property type="molecule type" value="mRNA"/>
</dbReference>
<dbReference type="CDD" id="cd09539">
    <property type="entry name" value="SAM_TNK-like"/>
    <property type="match status" value="1"/>
</dbReference>
<feature type="binding site" evidence="19">
    <location>
        <position position="152"/>
    </location>
    <ligand>
        <name>ATP</name>
        <dbReference type="ChEBI" id="CHEBI:30616"/>
    </ligand>
</feature>
<dbReference type="FunFam" id="3.30.60.20:FF:000005">
    <property type="entry name" value="Non-specific serine/threonine protein kinase"/>
    <property type="match status" value="1"/>
</dbReference>
<reference evidence="26" key="1">
    <citation type="submission" date="2012-08" db="EMBL/GenBank/DDBJ databases">
        <title>Transcriptome of adult Musca domestica launches a platform for comparative house fly gene expression and characterization of differential gene expression among resistant and susceptible house flies.</title>
        <authorList>
            <person name="Liu N."/>
            <person name="Zhang L."/>
            <person name="Li M."/>
            <person name="Reid W."/>
        </authorList>
    </citation>
    <scope>NUCLEOTIDE SEQUENCE</scope>
    <source>
        <strain evidence="26">ALHF</strain>
        <tissue evidence="26">Whole body</tissue>
    </source>
</reference>
<dbReference type="PANTHER" id="PTHR24418">
    <property type="entry name" value="TYROSINE-PROTEIN KINASE"/>
    <property type="match status" value="1"/>
</dbReference>
<evidence type="ECO:0000259" key="25">
    <source>
        <dbReference type="PROSITE" id="PS50219"/>
    </source>
</evidence>
<keyword evidence="4" id="KW-0963">Cytoplasm</keyword>
<dbReference type="InterPro" id="IPR057529">
    <property type="entry name" value="MRCK/ROCK_PH"/>
</dbReference>
<dbReference type="GO" id="GO:0004713">
    <property type="term" value="F:protein tyrosine kinase activity"/>
    <property type="evidence" value="ECO:0007669"/>
    <property type="project" value="UniProtKB-KW"/>
</dbReference>
<evidence type="ECO:0000256" key="12">
    <source>
        <dbReference type="ARBA" id="ARBA00022840"/>
    </source>
</evidence>
<feature type="domain" description="CNH" evidence="25">
    <location>
        <begin position="783"/>
        <end position="1067"/>
    </location>
</feature>
<feature type="region of interest" description="Disordered" evidence="20">
    <location>
        <begin position="86"/>
        <end position="106"/>
    </location>
</feature>
<dbReference type="Gene3D" id="1.10.510.10">
    <property type="entry name" value="Transferase(Phosphotransferase) domain 1"/>
    <property type="match status" value="1"/>
</dbReference>
<dbReference type="CDD" id="cd01243">
    <property type="entry name" value="PH_MRCK"/>
    <property type="match status" value="1"/>
</dbReference>
<dbReference type="GO" id="GO:0030136">
    <property type="term" value="C:clathrin-coated vesicle"/>
    <property type="evidence" value="ECO:0007669"/>
    <property type="project" value="UniProtKB-SubCell"/>
</dbReference>
<keyword evidence="5" id="KW-0723">Serine/threonine-protein kinase</keyword>
<dbReference type="SMART" id="SM00109">
    <property type="entry name" value="C1"/>
    <property type="match status" value="1"/>
</dbReference>
<keyword evidence="12 19" id="KW-0067">ATP-binding</keyword>
<feature type="compositionally biased region" description="Polar residues" evidence="20">
    <location>
        <begin position="490"/>
        <end position="500"/>
    </location>
</feature>
<keyword evidence="8" id="KW-0479">Metal-binding</keyword>
<evidence type="ECO:0000259" key="21">
    <source>
        <dbReference type="PROSITE" id="PS50003"/>
    </source>
</evidence>
<keyword evidence="14" id="KW-0829">Tyrosine-protein kinase</keyword>
<keyword evidence="7" id="KW-0808">Transferase</keyword>
<keyword evidence="3" id="KW-0728">SH3 domain</keyword>
<dbReference type="PRINTS" id="PR00008">
    <property type="entry name" value="DAGPEDOMAIN"/>
</dbReference>
<dbReference type="InterPro" id="IPR000719">
    <property type="entry name" value="Prot_kinase_dom"/>
</dbReference>
<feature type="domain" description="CRIB" evidence="24">
    <location>
        <begin position="1125"/>
        <end position="1138"/>
    </location>
</feature>
<evidence type="ECO:0000259" key="23">
    <source>
        <dbReference type="PROSITE" id="PS50081"/>
    </source>
</evidence>
<dbReference type="SMART" id="SM00036">
    <property type="entry name" value="CNH"/>
    <property type="match status" value="1"/>
</dbReference>
<dbReference type="InterPro" id="IPR020454">
    <property type="entry name" value="DAG/PE-bd"/>
</dbReference>
<dbReference type="VEuPathDB" id="VectorBase:MDOMA2_017890"/>
<evidence type="ECO:0000256" key="10">
    <source>
        <dbReference type="ARBA" id="ARBA00022777"/>
    </source>
</evidence>
<dbReference type="SMART" id="SM00285">
    <property type="entry name" value="PBD"/>
    <property type="match status" value="1"/>
</dbReference>
<dbReference type="InterPro" id="IPR001245">
    <property type="entry name" value="Ser-Thr/Tyr_kinase_cat_dom"/>
</dbReference>
<dbReference type="Pfam" id="PF00780">
    <property type="entry name" value="CNH"/>
    <property type="match status" value="1"/>
</dbReference>
<dbReference type="PROSITE" id="PS00109">
    <property type="entry name" value="PROTEIN_KINASE_TYR"/>
    <property type="match status" value="1"/>
</dbReference>
<evidence type="ECO:0000256" key="20">
    <source>
        <dbReference type="SAM" id="MobiDB-lite"/>
    </source>
</evidence>
<feature type="domain" description="Protein kinase" evidence="22">
    <location>
        <begin position="119"/>
        <end position="379"/>
    </location>
</feature>
<evidence type="ECO:0000256" key="16">
    <source>
        <dbReference type="ARBA" id="ARBA00047899"/>
    </source>
</evidence>
<evidence type="ECO:0000256" key="19">
    <source>
        <dbReference type="PROSITE-ProRule" id="PRU10141"/>
    </source>
</evidence>
<feature type="domain" description="PH" evidence="21">
    <location>
        <begin position="638"/>
        <end position="756"/>
    </location>
</feature>
<dbReference type="InterPro" id="IPR017441">
    <property type="entry name" value="Protein_kinase_ATP_BS"/>
</dbReference>
<dbReference type="CDD" id="cd05040">
    <property type="entry name" value="PTKc_Ack_like"/>
    <property type="match status" value="1"/>
</dbReference>
<dbReference type="CDD" id="cd00132">
    <property type="entry name" value="CRIB"/>
    <property type="match status" value="1"/>
</dbReference>
<dbReference type="GO" id="GO:0002009">
    <property type="term" value="P:morphogenesis of an epithelium"/>
    <property type="evidence" value="ECO:0007669"/>
    <property type="project" value="UniProtKB-ARBA"/>
</dbReference>
<dbReference type="Pfam" id="PF00130">
    <property type="entry name" value="C1_1"/>
    <property type="match status" value="1"/>
</dbReference>
<feature type="compositionally biased region" description="Low complexity" evidence="20">
    <location>
        <begin position="91"/>
        <end position="106"/>
    </location>
</feature>
<dbReference type="InterPro" id="IPR001849">
    <property type="entry name" value="PH_domain"/>
</dbReference>
<evidence type="ECO:0000256" key="17">
    <source>
        <dbReference type="ARBA" id="ARBA00048679"/>
    </source>
</evidence>
<dbReference type="FunFam" id="1.10.510.10:FF:000080">
    <property type="entry name" value="Putative activated CDC42 kinase 1"/>
    <property type="match status" value="1"/>
</dbReference>
<dbReference type="SMART" id="SM00233">
    <property type="entry name" value="PH"/>
    <property type="match status" value="1"/>
</dbReference>
<protein>
    <submittedName>
        <fullName evidence="26">Protein tyrosine kinase</fullName>
    </submittedName>
</protein>
<dbReference type="InterPro" id="IPR046349">
    <property type="entry name" value="C1-like_sf"/>
</dbReference>
<evidence type="ECO:0000259" key="22">
    <source>
        <dbReference type="PROSITE" id="PS50011"/>
    </source>
</evidence>
<name>T1PAA6_MUSDO</name>
<feature type="compositionally biased region" description="Polar residues" evidence="20">
    <location>
        <begin position="1201"/>
        <end position="1221"/>
    </location>
</feature>
<dbReference type="InterPro" id="IPR002219">
    <property type="entry name" value="PKC_DAG/PE"/>
</dbReference>
<dbReference type="PROSITE" id="PS00107">
    <property type="entry name" value="PROTEIN_KINASE_ATP"/>
    <property type="match status" value="1"/>
</dbReference>
<evidence type="ECO:0000256" key="5">
    <source>
        <dbReference type="ARBA" id="ARBA00022527"/>
    </source>
</evidence>
<dbReference type="Pfam" id="PF25346">
    <property type="entry name" value="PH_MRCK"/>
    <property type="match status" value="1"/>
</dbReference>
<dbReference type="VEuPathDB" id="VectorBase:MDOA000296"/>
<evidence type="ECO:0000256" key="8">
    <source>
        <dbReference type="ARBA" id="ARBA00022723"/>
    </source>
</evidence>
<dbReference type="CDD" id="cd20809">
    <property type="entry name" value="C1_MRCK"/>
    <property type="match status" value="1"/>
</dbReference>
<feature type="region of interest" description="Disordered" evidence="20">
    <location>
        <begin position="481"/>
        <end position="509"/>
    </location>
</feature>
<dbReference type="AlphaFoldDB" id="T1PAA6"/>
<dbReference type="SUPFAM" id="SSF57889">
    <property type="entry name" value="Cysteine-rich domain"/>
    <property type="match status" value="1"/>
</dbReference>
<dbReference type="SUPFAM" id="SSF50729">
    <property type="entry name" value="PH domain-like"/>
    <property type="match status" value="1"/>
</dbReference>
<comment type="catalytic activity">
    <reaction evidence="17">
        <text>L-seryl-[protein] + ATP = O-phospho-L-seryl-[protein] + ADP + H(+)</text>
        <dbReference type="Rhea" id="RHEA:17989"/>
        <dbReference type="Rhea" id="RHEA-COMP:9863"/>
        <dbReference type="Rhea" id="RHEA-COMP:11604"/>
        <dbReference type="ChEBI" id="CHEBI:15378"/>
        <dbReference type="ChEBI" id="CHEBI:29999"/>
        <dbReference type="ChEBI" id="CHEBI:30616"/>
        <dbReference type="ChEBI" id="CHEBI:83421"/>
        <dbReference type="ChEBI" id="CHEBI:456216"/>
        <dbReference type="EC" id="2.7.11.1"/>
    </reaction>
</comment>
<dbReference type="FunFam" id="3.30.200.20:FF:000107">
    <property type="entry name" value="Putative activated CDC42 kinase 1"/>
    <property type="match status" value="1"/>
</dbReference>
<dbReference type="PROSITE" id="PS50003">
    <property type="entry name" value="PH_DOMAIN"/>
    <property type="match status" value="1"/>
</dbReference>
<dbReference type="Gene3D" id="2.30.29.30">
    <property type="entry name" value="Pleckstrin-homology domain (PH domain)/Phosphotyrosine-binding domain (PTB)"/>
    <property type="match status" value="1"/>
</dbReference>
<feature type="region of interest" description="Disordered" evidence="20">
    <location>
        <begin position="1194"/>
        <end position="1242"/>
    </location>
</feature>
<dbReference type="InterPro" id="IPR000095">
    <property type="entry name" value="CRIB_dom"/>
</dbReference>
<comment type="subcellular location">
    <subcellularLocation>
        <location evidence="2">Cytoplasmic vesicle</location>
        <location evidence="2">Clathrin-coated vesicle</location>
    </subcellularLocation>
</comment>
<dbReference type="FunFam" id="2.30.29.30:FF:000032">
    <property type="entry name" value="Non-specific serine/threonine protein kinase"/>
    <property type="match status" value="1"/>
</dbReference>
<dbReference type="PROSITE" id="PS50219">
    <property type="entry name" value="CNH"/>
    <property type="match status" value="1"/>
</dbReference>
<dbReference type="InterPro" id="IPR001180">
    <property type="entry name" value="CNH_dom"/>
</dbReference>
<evidence type="ECO:0000256" key="18">
    <source>
        <dbReference type="ARBA" id="ARBA00060742"/>
    </source>
</evidence>
<evidence type="ECO:0000256" key="15">
    <source>
        <dbReference type="ARBA" id="ARBA00023329"/>
    </source>
</evidence>
<evidence type="ECO:0000256" key="13">
    <source>
        <dbReference type="ARBA" id="ARBA00022842"/>
    </source>
</evidence>
<dbReference type="PROSITE" id="PS50108">
    <property type="entry name" value="CRIB"/>
    <property type="match status" value="1"/>
</dbReference>
<dbReference type="Gene3D" id="3.30.60.20">
    <property type="match status" value="1"/>
</dbReference>
<evidence type="ECO:0000256" key="11">
    <source>
        <dbReference type="ARBA" id="ARBA00022833"/>
    </source>
</evidence>
<keyword evidence="15" id="KW-0968">Cytoplasmic vesicle</keyword>
<comment type="cofactor">
    <cofactor evidence="1">
        <name>Mg(2+)</name>
        <dbReference type="ChEBI" id="CHEBI:18420"/>
    </cofactor>
</comment>
<sequence length="1242" mass="140547">MSSASHLDSVSDTEWLEDLLKEVQLEQFLERIRDDLQVSRLAHFDYVQAEDLERCGLGKPAIRRLMEAVRKKKAQQWRKNILSKLIGGGKQPSSKKSSNTNNKEQQNTQLTCLIHEKDITLHQKLGDGSFGVVRKGEWLTAPNGKTLPVAVKVLKADNLTQPGIIEDFFREVQAMHALDHSNLVRLYGVVLSQPMMMITELAERGSLLDTLRKQLKHTPLTTIWNWSVQIATGMAYLEQKRFLHRDLACRNVLLASGNKIKIGDFGLMRALPQEDDCYVMSEHKKVPFPWCAPESLRFRQFSHASDTWMFGVTLWEMFTFGEDPWVGLNGSQILRKIDREGERLHHPDACPPDVYELMLQCWDKTPAERPTFAAIKEFLVGVSPQVVKAAKAFNESNRLAIEAGDSIAIIDGRPELKLIKGQNQRTFDIGIFPRHILEKSKPTNSDLIRHNHESLRATGHSGSPFGFCWGGAGTMATSASDMHAERARKTNSLQAHSMQQLHHAKERKSVVNKQFSYNKLVNERAAEMQRYQQQQQKGGNKKKGPQRPPPPQQQQQQQQTPSMHKQKIHQFLVRTFSSPTKCNHCTSLMVGLTRQGVVCEICGFACHTNCCQKVPTICPVPNDQTKRPLGIDPTRGIGTAYEGYVKVPKQGVVKRGWVRQFVVVCDFKLFLYDISADRSALPCVNVSQVLDMRDTEFAVTSVRESDVIHAAKKDVPCIFKIKTSLIEGGPCLNTLMLADNESEKTKWVVALSELHRILKRNNLPNTAIYKVNEILDSSLALMRNALSALIVYPDQLLLGTDDGLYCINFEQYEIARIGDSKKILQIWYIEEEHILVLLCGKQRHIRLLPIRALECSDVEWIKVVDSKNCVAACTGIIKRIPAVVYCFVVALKRPTNQTQIIVYEINRNRLRHQKMCEFTVAYTVQCVQILSDMRLVIGHQSGFTAYLLQGEATAMSLIHPENQLCAFLNYSGVDAIRVIEIQCAGGGYGEYLLVFQTLAIYVDLQGRKSRDREIMYPALPTHITYSDGHLLVFSETHLDIFNTQTAEWVQSIGLKRSAPLSQQGNIVLTHINDTPYVVYLANIHTKGLFQSKNLKRISGVNTKRRFSMREINKTIKNTDRRSKMISAPTNFNHISHMGPGDGIQNQRLLDLPTSIESPNESRSQLLSMIQPDMASLKQFRQLKIGHNNGVMQKSTMHDQQSELNYSESRSPSPFGNESSSFKDMFDDELSFSAQLMNEGNQQ</sequence>
<dbReference type="SMART" id="SM00219">
    <property type="entry name" value="TyrKc"/>
    <property type="match status" value="1"/>
</dbReference>
<dbReference type="InterPro" id="IPR050198">
    <property type="entry name" value="Non-receptor_tyrosine_kinases"/>
</dbReference>
<keyword evidence="9 19" id="KW-0547">Nucleotide-binding</keyword>
<evidence type="ECO:0000259" key="24">
    <source>
        <dbReference type="PROSITE" id="PS50108"/>
    </source>
</evidence>
<dbReference type="GO" id="GO:0004674">
    <property type="term" value="F:protein serine/threonine kinase activity"/>
    <property type="evidence" value="ECO:0007669"/>
    <property type="project" value="UniProtKB-KW"/>
</dbReference>
<keyword evidence="6" id="KW-0597">Phosphoprotein</keyword>
<dbReference type="GO" id="GO:0005524">
    <property type="term" value="F:ATP binding"/>
    <property type="evidence" value="ECO:0007669"/>
    <property type="project" value="UniProtKB-UniRule"/>
</dbReference>
<dbReference type="Gene3D" id="3.30.200.20">
    <property type="entry name" value="Phosphorylase Kinase, domain 1"/>
    <property type="match status" value="1"/>
</dbReference>
<dbReference type="PROSITE" id="PS50011">
    <property type="entry name" value="PROTEIN_KINASE_DOM"/>
    <property type="match status" value="1"/>
</dbReference>
<dbReference type="VEuPathDB" id="VectorBase:MDOA005971"/>
<dbReference type="InterPro" id="IPR008266">
    <property type="entry name" value="Tyr_kinase_AS"/>
</dbReference>
<evidence type="ECO:0000256" key="6">
    <source>
        <dbReference type="ARBA" id="ARBA00022553"/>
    </source>
</evidence>
<dbReference type="Pfam" id="PF22931">
    <property type="entry name" value="SAM_TNK"/>
    <property type="match status" value="1"/>
</dbReference>
<evidence type="ECO:0000256" key="9">
    <source>
        <dbReference type="ARBA" id="ARBA00022741"/>
    </source>
</evidence>
<accession>T1PAA6</accession>
<dbReference type="GO" id="GO:0046872">
    <property type="term" value="F:metal ion binding"/>
    <property type="evidence" value="ECO:0007669"/>
    <property type="project" value="UniProtKB-KW"/>
</dbReference>
<dbReference type="PROSITE" id="PS00479">
    <property type="entry name" value="ZF_DAG_PE_1"/>
    <property type="match status" value="1"/>
</dbReference>